<sequence length="502" mass="57874">MTRLFELLPGALSWGTLLGLLFLSWKLPVAVAVFIVLYDLHWFLKTVYLFFHLRFSFARTREFLKIDWLAKLMVLPYRDREPRRWDEVFHLVVLPMCREPYEVARGTFKSLANQHYPLDKLLVVLATEERGGEVDAAVAARIKEEFGQVFGGLLTTVHPDGISGELKGKGANETWAVKRALEELIDRRAIPHTHVLVSVFDIDTRPGRDYFGVLTYHFLSELHGDHASYQPIPLFTNNIHNVPIFARLIAFVATFWQFMQQSRHEQLVTFSGHSIPLEPLVEVGFWNTDIVSEDSRIFFQCLTHYGGDWRTVPLFYPIYMDAVSGSTTAEALKNLYKQQRRWAWGIENIPFVFSQFVRDKTLPLRRKFFWAFLLTEGFHSWATSSFIIFLFGWLPNFLGGDAFRHSVLSTNLPGVTGFLINLSVVGIVTFAFVSIFLTPPLPTGEPLKFRHYVYYLLQWFLIPITFIFWSAVPALEAQTRMMLGGRFKLGFWVTPKAKDAVS</sequence>
<feature type="domain" description="Glycosyltransferase 2-like" evidence="2">
    <location>
        <begin position="197"/>
        <end position="406"/>
    </location>
</feature>
<protein>
    <recommendedName>
        <fullName evidence="2">Glycosyltransferase 2-like domain-containing protein</fullName>
    </recommendedName>
</protein>
<dbReference type="SUPFAM" id="SSF53448">
    <property type="entry name" value="Nucleotide-diphospho-sugar transferases"/>
    <property type="match status" value="1"/>
</dbReference>
<dbReference type="Gene3D" id="3.90.550.10">
    <property type="entry name" value="Spore Coat Polysaccharide Biosynthesis Protein SpsA, Chain A"/>
    <property type="match status" value="1"/>
</dbReference>
<organism evidence="3 4">
    <name type="scientific">Candidatus Jorgensenbacteria bacterium CG23_combo_of_CG06-09_8_20_14_all_54_14</name>
    <dbReference type="NCBI Taxonomy" id="1974595"/>
    <lineage>
        <taxon>Bacteria</taxon>
        <taxon>Candidatus Joergenseniibacteriota</taxon>
    </lineage>
</organism>
<evidence type="ECO:0000256" key="1">
    <source>
        <dbReference type="SAM" id="Phobius"/>
    </source>
</evidence>
<proteinExistence type="predicted"/>
<dbReference type="InterPro" id="IPR029044">
    <property type="entry name" value="Nucleotide-diphossugar_trans"/>
</dbReference>
<dbReference type="Proteomes" id="UP000228812">
    <property type="component" value="Unassembled WGS sequence"/>
</dbReference>
<evidence type="ECO:0000313" key="3">
    <source>
        <dbReference type="EMBL" id="PIP29935.1"/>
    </source>
</evidence>
<comment type="caution">
    <text evidence="3">The sequence shown here is derived from an EMBL/GenBank/DDBJ whole genome shotgun (WGS) entry which is preliminary data.</text>
</comment>
<dbReference type="InterPro" id="IPR001173">
    <property type="entry name" value="Glyco_trans_2-like"/>
</dbReference>
<keyword evidence="1" id="KW-1133">Transmembrane helix</keyword>
<feature type="transmembrane region" description="Helical" evidence="1">
    <location>
        <begin position="7"/>
        <end position="25"/>
    </location>
</feature>
<dbReference type="Pfam" id="PF13632">
    <property type="entry name" value="Glyco_trans_2_3"/>
    <property type="match status" value="1"/>
</dbReference>
<feature type="transmembrane region" description="Helical" evidence="1">
    <location>
        <begin position="452"/>
        <end position="472"/>
    </location>
</feature>
<dbReference type="EMBL" id="PCRZ01000025">
    <property type="protein sequence ID" value="PIP29935.1"/>
    <property type="molecule type" value="Genomic_DNA"/>
</dbReference>
<dbReference type="PANTHER" id="PTHR36851">
    <property type="entry name" value="UNNAMED PRODUCT"/>
    <property type="match status" value="1"/>
</dbReference>
<reference evidence="3 4" key="1">
    <citation type="submission" date="2017-09" db="EMBL/GenBank/DDBJ databases">
        <title>Depth-based differentiation of microbial function through sediment-hosted aquifers and enrichment of novel symbionts in the deep terrestrial subsurface.</title>
        <authorList>
            <person name="Probst A.J."/>
            <person name="Ladd B."/>
            <person name="Jarett J.K."/>
            <person name="Geller-Mcgrath D.E."/>
            <person name="Sieber C.M."/>
            <person name="Emerson J.B."/>
            <person name="Anantharaman K."/>
            <person name="Thomas B.C."/>
            <person name="Malmstrom R."/>
            <person name="Stieglmeier M."/>
            <person name="Klingl A."/>
            <person name="Woyke T."/>
            <person name="Ryan C.M."/>
            <person name="Banfield J.F."/>
        </authorList>
    </citation>
    <scope>NUCLEOTIDE SEQUENCE [LARGE SCALE GENOMIC DNA]</scope>
    <source>
        <strain evidence="3">CG23_combo_of_CG06-09_8_20_14_all_54_14</strain>
    </source>
</reference>
<keyword evidence="1" id="KW-0812">Transmembrane</keyword>
<feature type="transmembrane region" description="Helical" evidence="1">
    <location>
        <begin position="414"/>
        <end position="440"/>
    </location>
</feature>
<gene>
    <name evidence="3" type="ORF">COX26_01460</name>
</gene>
<evidence type="ECO:0000313" key="4">
    <source>
        <dbReference type="Proteomes" id="UP000228812"/>
    </source>
</evidence>
<dbReference type="AlphaFoldDB" id="A0A2G9Z9U3"/>
<evidence type="ECO:0000259" key="2">
    <source>
        <dbReference type="Pfam" id="PF13632"/>
    </source>
</evidence>
<dbReference type="PANTHER" id="PTHR36851:SF1">
    <property type="entry name" value="GLYCO_TRANS_2-LIKE DOMAIN-CONTAINING PROTEIN"/>
    <property type="match status" value="1"/>
</dbReference>
<accession>A0A2G9Z9U3</accession>
<name>A0A2G9Z9U3_9BACT</name>
<feature type="transmembrane region" description="Helical" evidence="1">
    <location>
        <begin position="31"/>
        <end position="51"/>
    </location>
</feature>
<feature type="transmembrane region" description="Helical" evidence="1">
    <location>
        <begin position="368"/>
        <end position="394"/>
    </location>
</feature>
<keyword evidence="1" id="KW-0472">Membrane</keyword>